<keyword evidence="3" id="KW-1185">Reference proteome</keyword>
<name>A0ABU9ZDZ0_9HYPH</name>
<evidence type="ECO:0000313" key="3">
    <source>
        <dbReference type="Proteomes" id="UP001404845"/>
    </source>
</evidence>
<organism evidence="2 3">
    <name type="scientific">Methylorubrum rhodesianum</name>
    <dbReference type="NCBI Taxonomy" id="29427"/>
    <lineage>
        <taxon>Bacteria</taxon>
        <taxon>Pseudomonadati</taxon>
        <taxon>Pseudomonadota</taxon>
        <taxon>Alphaproteobacteria</taxon>
        <taxon>Hyphomicrobiales</taxon>
        <taxon>Methylobacteriaceae</taxon>
        <taxon>Methylorubrum</taxon>
    </lineage>
</organism>
<dbReference type="Proteomes" id="UP001404845">
    <property type="component" value="Unassembled WGS sequence"/>
</dbReference>
<evidence type="ECO:0000313" key="2">
    <source>
        <dbReference type="EMBL" id="MEN3229503.1"/>
    </source>
</evidence>
<protein>
    <submittedName>
        <fullName evidence="2">Uncharacterized protein</fullName>
    </submittedName>
</protein>
<accession>A0ABU9ZDZ0</accession>
<sequence>MTNRYMVKRSLVAKSADTPGTNGLPEPNIAPLPAMPAPEDSLTPTTHDEPLDSPQPNPSAKRSPPSAGDLGLSTRREA</sequence>
<proteinExistence type="predicted"/>
<feature type="region of interest" description="Disordered" evidence="1">
    <location>
        <begin position="1"/>
        <end position="78"/>
    </location>
</feature>
<reference evidence="2 3" key="1">
    <citation type="journal article" date="2023" name="PLoS ONE">
        <title>Complete genome assembly of Hawai'i environmental nontuberculous mycobacteria reveals unexpected co-isolation with methylobacteria.</title>
        <authorList>
            <person name="Hendrix J."/>
            <person name="Epperson L.E."/>
            <person name="Tong E.I."/>
            <person name="Chan Y.L."/>
            <person name="Hasan N.A."/>
            <person name="Dawrs S.N."/>
            <person name="Norton G.J."/>
            <person name="Virdi R."/>
            <person name="Crooks J.L."/>
            <person name="Chan E.D."/>
            <person name="Honda J.R."/>
            <person name="Strong M."/>
        </authorList>
    </citation>
    <scope>NUCLEOTIDE SEQUENCE [LARGE SCALE GENOMIC DNA]</scope>
    <source>
        <strain evidence="2 3">NJH_HI01</strain>
    </source>
</reference>
<gene>
    <name evidence="2" type="ORF">PUR21_17945</name>
</gene>
<comment type="caution">
    <text evidence="2">The sequence shown here is derived from an EMBL/GenBank/DDBJ whole genome shotgun (WGS) entry which is preliminary data.</text>
</comment>
<evidence type="ECO:0000256" key="1">
    <source>
        <dbReference type="SAM" id="MobiDB-lite"/>
    </source>
</evidence>
<dbReference type="EMBL" id="JAQYXL010000001">
    <property type="protein sequence ID" value="MEN3229503.1"/>
    <property type="molecule type" value="Genomic_DNA"/>
</dbReference>
<dbReference type="RefSeq" id="WP_083920688.1">
    <property type="nucleotide sequence ID" value="NZ_JACHOS010000002.1"/>
</dbReference>